<evidence type="ECO:0000256" key="3">
    <source>
        <dbReference type="ARBA" id="ARBA00023163"/>
    </source>
</evidence>
<dbReference type="SMART" id="SM00342">
    <property type="entry name" value="HTH_ARAC"/>
    <property type="match status" value="1"/>
</dbReference>
<keyword evidence="1" id="KW-0805">Transcription regulation</keyword>
<accession>A0ABT5MEB2</accession>
<dbReference type="Gene3D" id="1.10.10.60">
    <property type="entry name" value="Homeodomain-like"/>
    <property type="match status" value="2"/>
</dbReference>
<dbReference type="EMBL" id="JAQSIO010000003">
    <property type="protein sequence ID" value="MDD0814761.1"/>
    <property type="molecule type" value="Genomic_DNA"/>
</dbReference>
<dbReference type="Pfam" id="PF12833">
    <property type="entry name" value="HTH_18"/>
    <property type="match status" value="1"/>
</dbReference>
<name>A0ABT5MEB2_9BURK</name>
<reference evidence="5 6" key="1">
    <citation type="submission" date="2023-02" db="EMBL/GenBank/DDBJ databases">
        <title>Bacterial whole genome sequence for Curvibacter sp. HBC28.</title>
        <authorList>
            <person name="Le V."/>
            <person name="Ko S.-R."/>
            <person name="Ahn C.-Y."/>
            <person name="Oh H.-M."/>
        </authorList>
    </citation>
    <scope>NUCLEOTIDE SEQUENCE [LARGE SCALE GENOMIC DNA]</scope>
    <source>
        <strain evidence="5 6">HBC28</strain>
    </source>
</reference>
<protein>
    <submittedName>
        <fullName evidence="5">AraC family transcriptional regulator</fullName>
    </submittedName>
</protein>
<proteinExistence type="predicted"/>
<keyword evidence="2" id="KW-0238">DNA-binding</keyword>
<dbReference type="InterPro" id="IPR009057">
    <property type="entry name" value="Homeodomain-like_sf"/>
</dbReference>
<dbReference type="InterPro" id="IPR020449">
    <property type="entry name" value="Tscrpt_reg_AraC-type_HTH"/>
</dbReference>
<dbReference type="RefSeq" id="WP_273926433.1">
    <property type="nucleotide sequence ID" value="NZ_JAQSIO010000003.1"/>
</dbReference>
<dbReference type="PANTHER" id="PTHR46796">
    <property type="entry name" value="HTH-TYPE TRANSCRIPTIONAL ACTIVATOR RHAS-RELATED"/>
    <property type="match status" value="1"/>
</dbReference>
<evidence type="ECO:0000259" key="4">
    <source>
        <dbReference type="PROSITE" id="PS01124"/>
    </source>
</evidence>
<comment type="caution">
    <text evidence="5">The sequence shown here is derived from an EMBL/GenBank/DDBJ whole genome shotgun (WGS) entry which is preliminary data.</text>
</comment>
<dbReference type="InterPro" id="IPR018062">
    <property type="entry name" value="HTH_AraC-typ_CS"/>
</dbReference>
<dbReference type="PROSITE" id="PS00041">
    <property type="entry name" value="HTH_ARAC_FAMILY_1"/>
    <property type="match status" value="1"/>
</dbReference>
<dbReference type="PRINTS" id="PR00032">
    <property type="entry name" value="HTHARAC"/>
</dbReference>
<keyword evidence="3" id="KW-0804">Transcription</keyword>
<evidence type="ECO:0000256" key="1">
    <source>
        <dbReference type="ARBA" id="ARBA00023015"/>
    </source>
</evidence>
<sequence length="307" mass="34365">MDWRQGNRGEASLENTLQLKDAIHAHAPGSVNRVMSSLTDPVLLSHRYSPAHELLSPASDHLSITQALHYQATQVMGQLGDGWRDHFCPEPQAIHLLPPNTASEWRINGPSLVLRLSIPMSLVRSTWEELDLGPSPLTRIGSLAQAGFSEPFIYDALKRLWSMVRAQAECPPLLLQSYLVCILHKLAIRGQNSRPISPERLHRPQIARVLEAIEDQLHEALSITDLARLAGVTSFHFIRLFRQALGRTPYQYIQQRRLDKARLMLATSTLPVADIGAAVGFADAAQFSRAFAKHIGMSPTQYRQQER</sequence>
<feature type="domain" description="HTH araC/xylS-type" evidence="4">
    <location>
        <begin position="207"/>
        <end position="305"/>
    </location>
</feature>
<evidence type="ECO:0000313" key="5">
    <source>
        <dbReference type="EMBL" id="MDD0814761.1"/>
    </source>
</evidence>
<evidence type="ECO:0000256" key="2">
    <source>
        <dbReference type="ARBA" id="ARBA00023125"/>
    </source>
</evidence>
<dbReference type="SUPFAM" id="SSF46689">
    <property type="entry name" value="Homeodomain-like"/>
    <property type="match status" value="2"/>
</dbReference>
<organism evidence="5 6">
    <name type="scientific">Curvibacter microcysteis</name>
    <dbReference type="NCBI Taxonomy" id="3026419"/>
    <lineage>
        <taxon>Bacteria</taxon>
        <taxon>Pseudomonadati</taxon>
        <taxon>Pseudomonadota</taxon>
        <taxon>Betaproteobacteria</taxon>
        <taxon>Burkholderiales</taxon>
        <taxon>Comamonadaceae</taxon>
        <taxon>Curvibacter</taxon>
    </lineage>
</organism>
<dbReference type="PROSITE" id="PS01124">
    <property type="entry name" value="HTH_ARAC_FAMILY_2"/>
    <property type="match status" value="1"/>
</dbReference>
<dbReference type="InterPro" id="IPR018060">
    <property type="entry name" value="HTH_AraC"/>
</dbReference>
<keyword evidence="6" id="KW-1185">Reference proteome</keyword>
<dbReference type="Proteomes" id="UP001528672">
    <property type="component" value="Unassembled WGS sequence"/>
</dbReference>
<gene>
    <name evidence="5" type="ORF">PSQ39_08980</name>
</gene>
<dbReference type="InterPro" id="IPR050204">
    <property type="entry name" value="AraC_XylS_family_regulators"/>
</dbReference>
<dbReference type="PANTHER" id="PTHR46796:SF6">
    <property type="entry name" value="ARAC SUBFAMILY"/>
    <property type="match status" value="1"/>
</dbReference>
<evidence type="ECO:0000313" key="6">
    <source>
        <dbReference type="Proteomes" id="UP001528672"/>
    </source>
</evidence>